<evidence type="ECO:0000313" key="3">
    <source>
        <dbReference type="Proteomes" id="UP000054538"/>
    </source>
</evidence>
<name>A0A0D0E107_9AGAM</name>
<accession>A0A0D0E107</accession>
<dbReference type="HOGENOM" id="CLU_1860037_0_0_1"/>
<dbReference type="OrthoDB" id="72441at2759"/>
<dbReference type="AlphaFoldDB" id="A0A0D0E107"/>
<feature type="non-terminal residue" evidence="2">
    <location>
        <position position="1"/>
    </location>
</feature>
<evidence type="ECO:0000256" key="1">
    <source>
        <dbReference type="SAM" id="MobiDB-lite"/>
    </source>
</evidence>
<dbReference type="Proteomes" id="UP000054538">
    <property type="component" value="Unassembled WGS sequence"/>
</dbReference>
<dbReference type="EMBL" id="KN825160">
    <property type="protein sequence ID" value="KIK93744.1"/>
    <property type="molecule type" value="Genomic_DNA"/>
</dbReference>
<keyword evidence="3" id="KW-1185">Reference proteome</keyword>
<reference evidence="3" key="2">
    <citation type="submission" date="2015-01" db="EMBL/GenBank/DDBJ databases">
        <title>Evolutionary Origins and Diversification of the Mycorrhizal Mutualists.</title>
        <authorList>
            <consortium name="DOE Joint Genome Institute"/>
            <consortium name="Mycorrhizal Genomics Consortium"/>
            <person name="Kohler A."/>
            <person name="Kuo A."/>
            <person name="Nagy L.G."/>
            <person name="Floudas D."/>
            <person name="Copeland A."/>
            <person name="Barry K.W."/>
            <person name="Cichocki N."/>
            <person name="Veneault-Fourrey C."/>
            <person name="LaButti K."/>
            <person name="Lindquist E.A."/>
            <person name="Lipzen A."/>
            <person name="Lundell T."/>
            <person name="Morin E."/>
            <person name="Murat C."/>
            <person name="Riley R."/>
            <person name="Ohm R."/>
            <person name="Sun H."/>
            <person name="Tunlid A."/>
            <person name="Henrissat B."/>
            <person name="Grigoriev I.V."/>
            <person name="Hibbett D.S."/>
            <person name="Martin F."/>
        </authorList>
    </citation>
    <scope>NUCLEOTIDE SEQUENCE [LARGE SCALE GENOMIC DNA]</scope>
    <source>
        <strain evidence="3">Ve08.2h10</strain>
    </source>
</reference>
<dbReference type="InParanoid" id="A0A0D0E107"/>
<feature type="region of interest" description="Disordered" evidence="1">
    <location>
        <begin position="49"/>
        <end position="89"/>
    </location>
</feature>
<feature type="non-terminal residue" evidence="2">
    <location>
        <position position="138"/>
    </location>
</feature>
<protein>
    <submittedName>
        <fullName evidence="2">Unplaced genomic scaffold scaffold_338, whole genome shotgun sequence</fullName>
    </submittedName>
</protein>
<proteinExistence type="predicted"/>
<dbReference type="STRING" id="930991.A0A0D0E107"/>
<gene>
    <name evidence="2" type="ORF">PAXRUDRAFT_83431</name>
</gene>
<evidence type="ECO:0000313" key="2">
    <source>
        <dbReference type="EMBL" id="KIK93744.1"/>
    </source>
</evidence>
<organism evidence="2 3">
    <name type="scientific">Paxillus rubicundulus Ve08.2h10</name>
    <dbReference type="NCBI Taxonomy" id="930991"/>
    <lineage>
        <taxon>Eukaryota</taxon>
        <taxon>Fungi</taxon>
        <taxon>Dikarya</taxon>
        <taxon>Basidiomycota</taxon>
        <taxon>Agaricomycotina</taxon>
        <taxon>Agaricomycetes</taxon>
        <taxon>Agaricomycetidae</taxon>
        <taxon>Boletales</taxon>
        <taxon>Paxilineae</taxon>
        <taxon>Paxillaceae</taxon>
        <taxon>Paxillus</taxon>
    </lineage>
</organism>
<sequence>SEITLEELEHEAVQVWEGSERDWQCVRRLLRHLGRDGRKLELWRMWLGPYAGGRSSDVKGKGRQLSPDGASSEKACQGPSDAMAGNPPPLGDAVLQSFVFPDSRAQFIDLVKRAGLTGDAGHALTTSGLDFWSYSTGL</sequence>
<reference evidence="2 3" key="1">
    <citation type="submission" date="2014-04" db="EMBL/GenBank/DDBJ databases">
        <authorList>
            <consortium name="DOE Joint Genome Institute"/>
            <person name="Kuo A."/>
            <person name="Kohler A."/>
            <person name="Jargeat P."/>
            <person name="Nagy L.G."/>
            <person name="Floudas D."/>
            <person name="Copeland A."/>
            <person name="Barry K.W."/>
            <person name="Cichocki N."/>
            <person name="Veneault-Fourrey C."/>
            <person name="LaButti K."/>
            <person name="Lindquist E.A."/>
            <person name="Lipzen A."/>
            <person name="Lundell T."/>
            <person name="Morin E."/>
            <person name="Murat C."/>
            <person name="Sun H."/>
            <person name="Tunlid A."/>
            <person name="Henrissat B."/>
            <person name="Grigoriev I.V."/>
            <person name="Hibbett D.S."/>
            <person name="Martin F."/>
            <person name="Nordberg H.P."/>
            <person name="Cantor M.N."/>
            <person name="Hua S.X."/>
        </authorList>
    </citation>
    <scope>NUCLEOTIDE SEQUENCE [LARGE SCALE GENOMIC DNA]</scope>
    <source>
        <strain evidence="2 3">Ve08.2h10</strain>
    </source>
</reference>